<organism evidence="2 3">
    <name type="scientific">Tanacetum coccineum</name>
    <dbReference type="NCBI Taxonomy" id="301880"/>
    <lineage>
        <taxon>Eukaryota</taxon>
        <taxon>Viridiplantae</taxon>
        <taxon>Streptophyta</taxon>
        <taxon>Embryophyta</taxon>
        <taxon>Tracheophyta</taxon>
        <taxon>Spermatophyta</taxon>
        <taxon>Magnoliopsida</taxon>
        <taxon>eudicotyledons</taxon>
        <taxon>Gunneridae</taxon>
        <taxon>Pentapetalae</taxon>
        <taxon>asterids</taxon>
        <taxon>campanulids</taxon>
        <taxon>Asterales</taxon>
        <taxon>Asteraceae</taxon>
        <taxon>Asteroideae</taxon>
        <taxon>Anthemideae</taxon>
        <taxon>Anthemidinae</taxon>
        <taxon>Tanacetum</taxon>
    </lineage>
</organism>
<feature type="compositionally biased region" description="Low complexity" evidence="1">
    <location>
        <begin position="121"/>
        <end position="133"/>
    </location>
</feature>
<name>A0ABQ5HEP6_9ASTR</name>
<protein>
    <recommendedName>
        <fullName evidence="4">Reverse transcriptase domain-containing protein</fullName>
    </recommendedName>
</protein>
<feature type="region of interest" description="Disordered" evidence="1">
    <location>
        <begin position="58"/>
        <end position="95"/>
    </location>
</feature>
<proteinExistence type="predicted"/>
<sequence length="390" mass="43361">MYIPYITISSDSQDAGTGSSIFVFAPASPAHVPTSHAYAPSLDDDTELLEVLASRDIALGSDAKTEPDPSEEDEPLAAKATPTPPTQTPPTILTPKTRYTLPSSIEAAISNYVVAPPYERYRSPSPSASTSPSADHRHYHHHQQYHHYHHLLCRHLCKRFRWSSPPQQDTTVETTIEPITHAPRLSSTAAHILLVTGEPIHHTIPLLVARLVRHEGRIKEIHDHLEEIPLERVETVEQELENSGNGTHHEASGSARAVEHTVRGCSYKESFNCNPCNFNGTEGAVGLTRWFDKMESVFCISNRADVYYMHLAGWNELQKMETELWNLTVKGTDIVRYTKRFQELALLCLGMVSLEDKKIERSKAVPSSKANKGIPEVTLDGSFTAMNGLS</sequence>
<keyword evidence="3" id="KW-1185">Reference proteome</keyword>
<evidence type="ECO:0000313" key="2">
    <source>
        <dbReference type="EMBL" id="GJT85919.1"/>
    </source>
</evidence>
<accession>A0ABQ5HEP6</accession>
<feature type="region of interest" description="Disordered" evidence="1">
    <location>
        <begin position="121"/>
        <end position="140"/>
    </location>
</feature>
<reference evidence="2" key="1">
    <citation type="journal article" date="2022" name="Int. J. Mol. Sci.">
        <title>Draft Genome of Tanacetum Coccineum: Genomic Comparison of Closely Related Tanacetum-Family Plants.</title>
        <authorList>
            <person name="Yamashiro T."/>
            <person name="Shiraishi A."/>
            <person name="Nakayama K."/>
            <person name="Satake H."/>
        </authorList>
    </citation>
    <scope>NUCLEOTIDE SEQUENCE</scope>
</reference>
<evidence type="ECO:0000313" key="3">
    <source>
        <dbReference type="Proteomes" id="UP001151760"/>
    </source>
</evidence>
<reference evidence="2" key="2">
    <citation type="submission" date="2022-01" db="EMBL/GenBank/DDBJ databases">
        <authorList>
            <person name="Yamashiro T."/>
            <person name="Shiraishi A."/>
            <person name="Satake H."/>
            <person name="Nakayama K."/>
        </authorList>
    </citation>
    <scope>NUCLEOTIDE SEQUENCE</scope>
</reference>
<dbReference type="EMBL" id="BQNB010019497">
    <property type="protein sequence ID" value="GJT85919.1"/>
    <property type="molecule type" value="Genomic_DNA"/>
</dbReference>
<evidence type="ECO:0008006" key="4">
    <source>
        <dbReference type="Google" id="ProtNLM"/>
    </source>
</evidence>
<gene>
    <name evidence="2" type="ORF">Tco_1067636</name>
</gene>
<dbReference type="Proteomes" id="UP001151760">
    <property type="component" value="Unassembled WGS sequence"/>
</dbReference>
<comment type="caution">
    <text evidence="2">The sequence shown here is derived from an EMBL/GenBank/DDBJ whole genome shotgun (WGS) entry which is preliminary data.</text>
</comment>
<evidence type="ECO:0000256" key="1">
    <source>
        <dbReference type="SAM" id="MobiDB-lite"/>
    </source>
</evidence>